<protein>
    <submittedName>
        <fullName evidence="1">Uncharacterized protein</fullName>
    </submittedName>
</protein>
<evidence type="ECO:0000313" key="1">
    <source>
        <dbReference type="EMBL" id="OII76639.1"/>
    </source>
</evidence>
<name>A0A1J4MRE9_9CRYT</name>
<dbReference type="OrthoDB" id="341972at2759"/>
<dbReference type="EMBL" id="LRBS01000055">
    <property type="protein sequence ID" value="OII76639.1"/>
    <property type="molecule type" value="Genomic_DNA"/>
</dbReference>
<dbReference type="GeneID" id="92367042"/>
<dbReference type="RefSeq" id="XP_067068485.1">
    <property type="nucleotide sequence ID" value="XM_067213086.1"/>
</dbReference>
<gene>
    <name evidence="1" type="ORF">cand_028580</name>
</gene>
<dbReference type="Proteomes" id="UP000186804">
    <property type="component" value="Unassembled WGS sequence"/>
</dbReference>
<reference evidence="1 2" key="1">
    <citation type="submission" date="2016-10" db="EMBL/GenBank/DDBJ databases">
        <title>Reductive evolution of mitochondrial metabolism and differential evolution of invasion-related proteins in Cryptosporidium.</title>
        <authorList>
            <person name="Liu S."/>
            <person name="Roellig D.M."/>
            <person name="Guo Y."/>
            <person name="Li N."/>
            <person name="Frace M.A."/>
            <person name="Tang K."/>
            <person name="Zhang L."/>
            <person name="Feng Y."/>
            <person name="Xiao L."/>
        </authorList>
    </citation>
    <scope>NUCLEOTIDE SEQUENCE [LARGE SCALE GENOMIC DNA]</scope>
    <source>
        <strain evidence="1">30847</strain>
    </source>
</reference>
<proteinExistence type="predicted"/>
<dbReference type="AlphaFoldDB" id="A0A1J4MRE9"/>
<dbReference type="VEuPathDB" id="CryptoDB:cand_028580"/>
<evidence type="ECO:0000313" key="2">
    <source>
        <dbReference type="Proteomes" id="UP000186804"/>
    </source>
</evidence>
<keyword evidence="2" id="KW-1185">Reference proteome</keyword>
<comment type="caution">
    <text evidence="1">The sequence shown here is derived from an EMBL/GenBank/DDBJ whole genome shotgun (WGS) entry which is preliminary data.</text>
</comment>
<accession>A0A1J4MRE9</accession>
<organism evidence="1 2">
    <name type="scientific">Cryptosporidium andersoni</name>
    <dbReference type="NCBI Taxonomy" id="117008"/>
    <lineage>
        <taxon>Eukaryota</taxon>
        <taxon>Sar</taxon>
        <taxon>Alveolata</taxon>
        <taxon>Apicomplexa</taxon>
        <taxon>Conoidasida</taxon>
        <taxon>Coccidia</taxon>
        <taxon>Eucoccidiorida</taxon>
        <taxon>Eimeriorina</taxon>
        <taxon>Cryptosporidiidae</taxon>
        <taxon>Cryptosporidium</taxon>
    </lineage>
</organism>
<sequence>MLLEMDYNKLDENYIREESSLKVTVDELINIPKNYQDMSKNIIESYIQYRKSNNNSNFNIEYQNDINTKKRRTAFEREAIFNKLMEINPTLVKIDSNSIPGTCVFCQICQVRIILNPAYYLNNWRTHMSGKLHRALSKAVGSPHFIDELNDFNINEFHNYIYNNKSNINNNGELILSESPSCISTALQSINNSPLAIQDKEYLKSHWDNSNQNEILQSPNSQNNSQNIKNFGEIENNEITDIFNNNENINIDITDVTEDHKDGNNDNITTLNNLVIHPLITTLTESYQGSKHNNLYNQHDYYKSFQNHQKDKQGDNIILSSSTNMNSPIFTPLSPITEYRDSHFQNNSRNLFKPDSPNINKITDKSLEYDYFDIYTNNTVNNNRHGINIESNNYDLPVIPPYKKIEDENFSLNPCPGISKVRYWAMCFIGSERSVEPCEEKQIIDTRRVFYKQSIITRVMPNRDPEHLGVVHHPQCIGFTNNNDQPCNRCIQYINNRQLARVISKRATRLQEMWDRVIAGEYILSGKKIPQSIIMAYNHRIDHWTRCNDPLEAITRALAGCRQRDYTPFFWKIRENILHNARQVKLRR</sequence>